<evidence type="ECO:0000256" key="16">
    <source>
        <dbReference type="ARBA" id="ARBA00024113"/>
    </source>
</evidence>
<dbReference type="GO" id="GO:0005524">
    <property type="term" value="F:ATP binding"/>
    <property type="evidence" value="ECO:0007669"/>
    <property type="project" value="UniProtKB-UniRule"/>
</dbReference>
<comment type="catalytic activity">
    <reaction evidence="17">
        <text>L-threonyl-[protein] + ATP = O-phospho-L-threonyl-[protein] + ADP + H(+)</text>
        <dbReference type="Rhea" id="RHEA:46608"/>
        <dbReference type="Rhea" id="RHEA-COMP:11060"/>
        <dbReference type="Rhea" id="RHEA-COMP:11605"/>
        <dbReference type="ChEBI" id="CHEBI:15378"/>
        <dbReference type="ChEBI" id="CHEBI:30013"/>
        <dbReference type="ChEBI" id="CHEBI:30616"/>
        <dbReference type="ChEBI" id="CHEBI:61977"/>
        <dbReference type="ChEBI" id="CHEBI:456216"/>
        <dbReference type="EC" id="2.7.11.12"/>
    </reaction>
</comment>
<evidence type="ECO:0000256" key="20">
    <source>
        <dbReference type="SAM" id="MobiDB-lite"/>
    </source>
</evidence>
<name>A0A8S1LI65_9CILI</name>
<evidence type="ECO:0000256" key="17">
    <source>
        <dbReference type="ARBA" id="ARBA00047298"/>
    </source>
</evidence>
<dbReference type="PROSITE" id="PS00107">
    <property type="entry name" value="PROTEIN_KINASE_ATP"/>
    <property type="match status" value="1"/>
</dbReference>
<dbReference type="GO" id="GO:0046872">
    <property type="term" value="F:metal ion binding"/>
    <property type="evidence" value="ECO:0007669"/>
    <property type="project" value="UniProtKB-KW"/>
</dbReference>
<dbReference type="InterPro" id="IPR000719">
    <property type="entry name" value="Prot_kinase_dom"/>
</dbReference>
<dbReference type="PROSITE" id="PS00889">
    <property type="entry name" value="CNMP_BINDING_2"/>
    <property type="match status" value="1"/>
</dbReference>
<feature type="domain" description="Cyclic nucleotide-binding" evidence="22">
    <location>
        <begin position="126"/>
        <end position="241"/>
    </location>
</feature>
<comment type="cofactor">
    <cofactor evidence="1">
        <name>Mg(2+)</name>
        <dbReference type="ChEBI" id="CHEBI:18420"/>
    </cofactor>
</comment>
<dbReference type="EMBL" id="CAJJDN010000021">
    <property type="protein sequence ID" value="CAD8065965.1"/>
    <property type="molecule type" value="Genomic_DNA"/>
</dbReference>
<keyword evidence="9" id="KW-0808">Transferase</keyword>
<feature type="domain" description="Cyclic nucleotide-binding" evidence="22">
    <location>
        <begin position="364"/>
        <end position="427"/>
    </location>
</feature>
<gene>
    <name evidence="23" type="ORF">PSON_ATCC_30995.1.T0210060</name>
</gene>
<dbReference type="EC" id="2.7.11.12" evidence="5"/>
<keyword evidence="15" id="KW-0472">Membrane</keyword>
<dbReference type="InterPro" id="IPR035014">
    <property type="entry name" value="STKc_cGK"/>
</dbReference>
<feature type="compositionally biased region" description="Polar residues" evidence="20">
    <location>
        <begin position="1"/>
        <end position="30"/>
    </location>
</feature>
<evidence type="ECO:0000256" key="8">
    <source>
        <dbReference type="ARBA" id="ARBA00022535"/>
    </source>
</evidence>
<evidence type="ECO:0000256" key="13">
    <source>
        <dbReference type="ARBA" id="ARBA00022840"/>
    </source>
</evidence>
<dbReference type="CDD" id="cd00038">
    <property type="entry name" value="CAP_ED"/>
    <property type="match status" value="2"/>
</dbReference>
<evidence type="ECO:0000313" key="24">
    <source>
        <dbReference type="Proteomes" id="UP000692954"/>
    </source>
</evidence>
<comment type="caution">
    <text evidence="23">The sequence shown here is derived from an EMBL/GenBank/DDBJ whole genome shotgun (WGS) entry which is preliminary data.</text>
</comment>
<dbReference type="InterPro" id="IPR008271">
    <property type="entry name" value="Ser/Thr_kinase_AS"/>
</dbReference>
<dbReference type="SMART" id="SM00100">
    <property type="entry name" value="cNMP"/>
    <property type="match status" value="3"/>
</dbReference>
<evidence type="ECO:0000256" key="7">
    <source>
        <dbReference type="ARBA" id="ARBA00022527"/>
    </source>
</evidence>
<evidence type="ECO:0000256" key="3">
    <source>
        <dbReference type="ARBA" id="ARBA00004496"/>
    </source>
</evidence>
<reference evidence="23" key="1">
    <citation type="submission" date="2021-01" db="EMBL/GenBank/DDBJ databases">
        <authorList>
            <consortium name="Genoscope - CEA"/>
            <person name="William W."/>
        </authorList>
    </citation>
    <scope>NUCLEOTIDE SEQUENCE</scope>
</reference>
<dbReference type="Pfam" id="PF00069">
    <property type="entry name" value="Pkinase"/>
    <property type="match status" value="1"/>
</dbReference>
<evidence type="ECO:0000313" key="23">
    <source>
        <dbReference type="EMBL" id="CAD8065965.1"/>
    </source>
</evidence>
<dbReference type="FunFam" id="2.60.120.10:FF:000068">
    <property type="entry name" value="cGMP-dependent protein kinase"/>
    <property type="match status" value="1"/>
</dbReference>
<protein>
    <recommendedName>
        <fullName evidence="16">cGMP-dependent protein kinase</fullName>
        <ecNumber evidence="5">2.7.11.12</ecNumber>
    </recommendedName>
</protein>
<dbReference type="GO" id="GO:0004691">
    <property type="term" value="F:cAMP-dependent protein kinase activity"/>
    <property type="evidence" value="ECO:0007669"/>
    <property type="project" value="TreeGrafter"/>
</dbReference>
<dbReference type="SMART" id="SM00220">
    <property type="entry name" value="S_TKc"/>
    <property type="match status" value="1"/>
</dbReference>
<evidence type="ECO:0000259" key="22">
    <source>
        <dbReference type="PROSITE" id="PS50042"/>
    </source>
</evidence>
<dbReference type="CDD" id="cd05572">
    <property type="entry name" value="STKc_cGK"/>
    <property type="match status" value="1"/>
</dbReference>
<sequence length="825" mass="94875">MGCGSSNSSQQTAEPDQRQSRASIKTASTSEIEDLIGKKIPKLLVQPESKHKQTIDNEEQLKMDSQQAPNQPPPEEVVRAQKKQQKKYRGGDDVNHQIHENVTRIDREMQQSDIELIRKSFKGHFVFFSLPEDQIAQLIEHMFYCTLKSNQFIFKQGDQASSYFVIERGSVEIIINDKQIRTLGEGSYFGEIALLYNATRSASIRTLTDCGFWSLDRSTFKKTIEELMLKEYDENRKFIDEVPFFSFMTSDQKDSIAHALITTKFAPGQSIVNEGDQADSFYVIKSGEVSVLKGTKEIRKMGAKDSFGEQALYEKSKRGATCVAETEVKCVALGRENLTKILGDKVQIIIFSNIMRWSFEKSEVLKQLSKIQLEKIAQRAKIDNYKKGQVILEAGKACDKLIVVLEGVITNAKQDSVPKGLCFGDQFLMKEKYGQIIESQYEMVRDGVLATISYQSLFKIFGGDLETALKKNENSHEKKIKQLGERADASHISVEDLIYIKKLGEGQFGMVYLVKHKSINKVFALKSVSKASIIEQNLEKHIVQEKTVLEQCNFPFIMGFIRTFKDDISIYFLVDYIRGMELFDVIRDMGLLTKYDTQFYVATMILALEYLHSKSIVYRDLKPENIMVNDAGYMYLIDLGTAKPLNKQRAFRTYTIIGTPHYMAPEIILGKGYSFNVDLWSMGICMYEFMCGGVPYAEEQDDPYEIYEEIMNTQLKFPTFIRDRQAKKFMEQLLSKQPETRLGSSFSALKANPWFDDFDFDKLFSRELQKVPYVPPKDRLISEHDIEKRFQQGKPVVQEIKQEQSMQKQKYRKELAKDPNWDKDF</sequence>
<keyword evidence="12" id="KW-0418">Kinase</keyword>
<keyword evidence="11 19" id="KW-0547">Nucleotide-binding</keyword>
<dbReference type="GO" id="GO:0012505">
    <property type="term" value="C:endomembrane system"/>
    <property type="evidence" value="ECO:0007669"/>
    <property type="project" value="UniProtKB-SubCell"/>
</dbReference>
<evidence type="ECO:0000256" key="19">
    <source>
        <dbReference type="PROSITE-ProRule" id="PRU10141"/>
    </source>
</evidence>
<comment type="subcellular location">
    <subcellularLocation>
        <location evidence="3">Cytoplasm</location>
    </subcellularLocation>
    <subcellularLocation>
        <location evidence="2">Endomembrane system</location>
    </subcellularLocation>
</comment>
<dbReference type="OrthoDB" id="100546at2759"/>
<dbReference type="PROSITE" id="PS00108">
    <property type="entry name" value="PROTEIN_KINASE_ST"/>
    <property type="match status" value="1"/>
</dbReference>
<dbReference type="PROSITE" id="PS50011">
    <property type="entry name" value="PROTEIN_KINASE_DOM"/>
    <property type="match status" value="1"/>
</dbReference>
<keyword evidence="14" id="KW-0142">cGMP-binding</keyword>
<dbReference type="Pfam" id="PF00027">
    <property type="entry name" value="cNMP_binding"/>
    <property type="match status" value="2"/>
</dbReference>
<dbReference type="InterPro" id="IPR017441">
    <property type="entry name" value="Protein_kinase_ATP_BS"/>
</dbReference>
<dbReference type="PROSITE" id="PS00888">
    <property type="entry name" value="CNMP_BINDING_1"/>
    <property type="match status" value="1"/>
</dbReference>
<feature type="region of interest" description="Disordered" evidence="20">
    <location>
        <begin position="799"/>
        <end position="825"/>
    </location>
</feature>
<dbReference type="Proteomes" id="UP000692954">
    <property type="component" value="Unassembled WGS sequence"/>
</dbReference>
<feature type="domain" description="Protein kinase" evidence="21">
    <location>
        <begin position="497"/>
        <end position="755"/>
    </location>
</feature>
<dbReference type="PANTHER" id="PTHR24353:SF37">
    <property type="entry name" value="CAMP-DEPENDENT PROTEIN KINASE CATALYTIC SUBUNIT PRKX"/>
    <property type="match status" value="1"/>
</dbReference>
<organism evidence="23 24">
    <name type="scientific">Paramecium sonneborni</name>
    <dbReference type="NCBI Taxonomy" id="65129"/>
    <lineage>
        <taxon>Eukaryota</taxon>
        <taxon>Sar</taxon>
        <taxon>Alveolata</taxon>
        <taxon>Ciliophora</taxon>
        <taxon>Intramacronucleata</taxon>
        <taxon>Oligohymenophorea</taxon>
        <taxon>Peniculida</taxon>
        <taxon>Parameciidae</taxon>
        <taxon>Paramecium</taxon>
    </lineage>
</organism>
<dbReference type="GO" id="GO:0005952">
    <property type="term" value="C:cAMP-dependent protein kinase complex"/>
    <property type="evidence" value="ECO:0007669"/>
    <property type="project" value="TreeGrafter"/>
</dbReference>
<dbReference type="GO" id="GO:0030553">
    <property type="term" value="F:cGMP binding"/>
    <property type="evidence" value="ECO:0007669"/>
    <property type="project" value="UniProtKB-KW"/>
</dbReference>
<evidence type="ECO:0000256" key="9">
    <source>
        <dbReference type="ARBA" id="ARBA00022679"/>
    </source>
</evidence>
<comment type="similarity">
    <text evidence="4">Belongs to the protein kinase superfamily. AGC Ser/Thr protein kinase family. cGMP subfamily.</text>
</comment>
<dbReference type="AlphaFoldDB" id="A0A8S1LI65"/>
<keyword evidence="10" id="KW-0479">Metal-binding</keyword>
<evidence type="ECO:0000256" key="12">
    <source>
        <dbReference type="ARBA" id="ARBA00022777"/>
    </source>
</evidence>
<evidence type="ECO:0000256" key="5">
    <source>
        <dbReference type="ARBA" id="ARBA00012428"/>
    </source>
</evidence>
<feature type="compositionally biased region" description="Basic and acidic residues" evidence="20">
    <location>
        <begin position="812"/>
        <end position="825"/>
    </location>
</feature>
<dbReference type="InterPro" id="IPR018488">
    <property type="entry name" value="cNMP-bd_CS"/>
</dbReference>
<dbReference type="InterPro" id="IPR000595">
    <property type="entry name" value="cNMP-bd_dom"/>
</dbReference>
<evidence type="ECO:0000256" key="1">
    <source>
        <dbReference type="ARBA" id="ARBA00001946"/>
    </source>
</evidence>
<keyword evidence="24" id="KW-1185">Reference proteome</keyword>
<evidence type="ECO:0000259" key="21">
    <source>
        <dbReference type="PROSITE" id="PS50011"/>
    </source>
</evidence>
<dbReference type="PROSITE" id="PS50042">
    <property type="entry name" value="CNMP_BINDING_3"/>
    <property type="match status" value="3"/>
</dbReference>
<evidence type="ECO:0000256" key="6">
    <source>
        <dbReference type="ARBA" id="ARBA00022490"/>
    </source>
</evidence>
<dbReference type="FunFam" id="2.60.120.10:FF:000123">
    <property type="entry name" value="cGMP-dependent protein kinase 14-1"/>
    <property type="match status" value="1"/>
</dbReference>
<evidence type="ECO:0000256" key="18">
    <source>
        <dbReference type="ARBA" id="ARBA00047462"/>
    </source>
</evidence>
<feature type="binding site" evidence="19">
    <location>
        <position position="526"/>
    </location>
    <ligand>
        <name>ATP</name>
        <dbReference type="ChEBI" id="CHEBI:30616"/>
    </ligand>
</feature>
<keyword evidence="8" id="KW-0140">cGMP</keyword>
<comment type="catalytic activity">
    <reaction evidence="18">
        <text>L-seryl-[protein] + ATP = O-phospho-L-seryl-[protein] + ADP + H(+)</text>
        <dbReference type="Rhea" id="RHEA:17989"/>
        <dbReference type="Rhea" id="RHEA-COMP:9863"/>
        <dbReference type="Rhea" id="RHEA-COMP:11604"/>
        <dbReference type="ChEBI" id="CHEBI:15378"/>
        <dbReference type="ChEBI" id="CHEBI:29999"/>
        <dbReference type="ChEBI" id="CHEBI:30616"/>
        <dbReference type="ChEBI" id="CHEBI:83421"/>
        <dbReference type="ChEBI" id="CHEBI:456216"/>
        <dbReference type="EC" id="2.7.11.12"/>
    </reaction>
</comment>
<accession>A0A8S1LI65</accession>
<evidence type="ECO:0000256" key="14">
    <source>
        <dbReference type="ARBA" id="ARBA00022992"/>
    </source>
</evidence>
<evidence type="ECO:0000256" key="15">
    <source>
        <dbReference type="ARBA" id="ARBA00023136"/>
    </source>
</evidence>
<feature type="region of interest" description="Disordered" evidence="20">
    <location>
        <begin position="1"/>
        <end position="91"/>
    </location>
</feature>
<feature type="compositionally biased region" description="Basic and acidic residues" evidence="20">
    <location>
        <begin position="48"/>
        <end position="62"/>
    </location>
</feature>
<keyword evidence="7" id="KW-0723">Serine/threonine-protein kinase</keyword>
<evidence type="ECO:0000256" key="10">
    <source>
        <dbReference type="ARBA" id="ARBA00022723"/>
    </source>
</evidence>
<dbReference type="GO" id="GO:0004692">
    <property type="term" value="F:cGMP-dependent protein kinase activity"/>
    <property type="evidence" value="ECO:0007669"/>
    <property type="project" value="UniProtKB-EC"/>
</dbReference>
<feature type="domain" description="Cyclic nucleotide-binding" evidence="22">
    <location>
        <begin position="244"/>
        <end position="343"/>
    </location>
</feature>
<evidence type="ECO:0000256" key="2">
    <source>
        <dbReference type="ARBA" id="ARBA00004308"/>
    </source>
</evidence>
<keyword evidence="6" id="KW-0963">Cytoplasm</keyword>
<evidence type="ECO:0000256" key="11">
    <source>
        <dbReference type="ARBA" id="ARBA00022741"/>
    </source>
</evidence>
<dbReference type="GO" id="GO:0005737">
    <property type="term" value="C:cytoplasm"/>
    <property type="evidence" value="ECO:0007669"/>
    <property type="project" value="UniProtKB-SubCell"/>
</dbReference>
<keyword evidence="13 19" id="KW-0067">ATP-binding</keyword>
<dbReference type="PANTHER" id="PTHR24353">
    <property type="entry name" value="CYCLIC NUCLEOTIDE-DEPENDENT PROTEIN KINASE"/>
    <property type="match status" value="1"/>
</dbReference>
<evidence type="ECO:0000256" key="4">
    <source>
        <dbReference type="ARBA" id="ARBA00006352"/>
    </source>
</evidence>
<dbReference type="FunFam" id="2.60.120.10:FF:000089">
    <property type="entry name" value="cGMP-dependent protein kinase 5-1"/>
    <property type="match status" value="1"/>
</dbReference>
<proteinExistence type="inferred from homology"/>